<dbReference type="Proteomes" id="UP001206128">
    <property type="component" value="Unassembled WGS sequence"/>
</dbReference>
<evidence type="ECO:0000256" key="7">
    <source>
        <dbReference type="ARBA" id="ARBA00035120"/>
    </source>
</evidence>
<dbReference type="RefSeq" id="WP_253774641.1">
    <property type="nucleotide sequence ID" value="NZ_JAMTCK010000010.1"/>
</dbReference>
<comment type="subcellular location">
    <subcellularLocation>
        <location evidence="1 10">Cell membrane</location>
        <topology evidence="1 10">Multi-pass membrane protein</topology>
    </subcellularLocation>
</comment>
<evidence type="ECO:0000256" key="9">
    <source>
        <dbReference type="ARBA" id="ARBA00049940"/>
    </source>
</evidence>
<protein>
    <recommendedName>
        <fullName evidence="10">Fluoride-specific ion channel FluC</fullName>
    </recommendedName>
</protein>
<evidence type="ECO:0000313" key="13">
    <source>
        <dbReference type="Proteomes" id="UP001206128"/>
    </source>
</evidence>
<dbReference type="HAMAP" id="MF_00454">
    <property type="entry name" value="FluC"/>
    <property type="match status" value="1"/>
</dbReference>
<feature type="region of interest" description="Disordered" evidence="11">
    <location>
        <begin position="1"/>
        <end position="33"/>
    </location>
</feature>
<dbReference type="PANTHER" id="PTHR28259">
    <property type="entry name" value="FLUORIDE EXPORT PROTEIN 1-RELATED"/>
    <property type="match status" value="1"/>
</dbReference>
<evidence type="ECO:0000256" key="10">
    <source>
        <dbReference type="HAMAP-Rule" id="MF_00454"/>
    </source>
</evidence>
<keyword evidence="2 10" id="KW-1003">Cell membrane</keyword>
<feature type="transmembrane region" description="Helical" evidence="10">
    <location>
        <begin position="109"/>
        <end position="127"/>
    </location>
</feature>
<evidence type="ECO:0000256" key="1">
    <source>
        <dbReference type="ARBA" id="ARBA00004651"/>
    </source>
</evidence>
<feature type="binding site" evidence="10">
    <location>
        <position position="117"/>
    </location>
    <ligand>
        <name>Na(+)</name>
        <dbReference type="ChEBI" id="CHEBI:29101"/>
        <note>structural</note>
    </ligand>
</feature>
<name>A0AAE3KMH3_9PSEU</name>
<proteinExistence type="inferred from homology"/>
<feature type="transmembrane region" description="Helical" evidence="10">
    <location>
        <begin position="74"/>
        <end position="97"/>
    </location>
</feature>
<keyword evidence="6 10" id="KW-0407">Ion channel</keyword>
<keyword evidence="3 10" id="KW-0812">Transmembrane</keyword>
<evidence type="ECO:0000256" key="4">
    <source>
        <dbReference type="ARBA" id="ARBA00022989"/>
    </source>
</evidence>
<dbReference type="Pfam" id="PF02537">
    <property type="entry name" value="CRCB"/>
    <property type="match status" value="1"/>
</dbReference>
<comment type="activity regulation">
    <text evidence="10">Na(+) is not transported, but it plays an essential structural role and its presence is essential for fluoride channel function.</text>
</comment>
<keyword evidence="10" id="KW-0406">Ion transport</keyword>
<evidence type="ECO:0000256" key="2">
    <source>
        <dbReference type="ARBA" id="ARBA00022475"/>
    </source>
</evidence>
<comment type="similarity">
    <text evidence="7 10">Belongs to the fluoride channel Fluc/FEX (TC 1.A.43) family.</text>
</comment>
<gene>
    <name evidence="10" type="primary">fluC</name>
    <name evidence="10" type="synonym">crcB</name>
    <name evidence="12" type="ORF">LX83_004476</name>
</gene>
<evidence type="ECO:0000256" key="11">
    <source>
        <dbReference type="SAM" id="MobiDB-lite"/>
    </source>
</evidence>
<sequence length="173" mass="17544">MSAADPDPITPDPLTPAAPPAGDGQPDGGRRPVRASAATALGHGDVLAAVSVGGGVGAAARYALTLAWPTPAGAFPWTILTVNAVGCGLIGILMVVLTEAGAVHRLVRPFLGTGVLGGFTTFSTYTVDAHRLITTGRPGLALGYLALTLVTALTAVWAAAGATRLFLRVRRRR</sequence>
<feature type="transmembrane region" description="Helical" evidence="10">
    <location>
        <begin position="139"/>
        <end position="167"/>
    </location>
</feature>
<feature type="binding site" evidence="10">
    <location>
        <position position="120"/>
    </location>
    <ligand>
        <name>Na(+)</name>
        <dbReference type="ChEBI" id="CHEBI:29101"/>
        <note>structural</note>
    </ligand>
</feature>
<keyword evidence="10" id="KW-0479">Metal-binding</keyword>
<dbReference type="InterPro" id="IPR003691">
    <property type="entry name" value="FluC"/>
</dbReference>
<evidence type="ECO:0000256" key="5">
    <source>
        <dbReference type="ARBA" id="ARBA00023136"/>
    </source>
</evidence>
<evidence type="ECO:0000256" key="8">
    <source>
        <dbReference type="ARBA" id="ARBA00035585"/>
    </source>
</evidence>
<dbReference type="GO" id="GO:0062054">
    <property type="term" value="F:fluoride channel activity"/>
    <property type="evidence" value="ECO:0007669"/>
    <property type="project" value="UniProtKB-UniRule"/>
</dbReference>
<comment type="catalytic activity">
    <reaction evidence="8">
        <text>fluoride(in) = fluoride(out)</text>
        <dbReference type="Rhea" id="RHEA:76159"/>
        <dbReference type="ChEBI" id="CHEBI:17051"/>
    </reaction>
    <physiologicalReaction direction="left-to-right" evidence="8">
        <dbReference type="Rhea" id="RHEA:76160"/>
    </physiologicalReaction>
</comment>
<evidence type="ECO:0000313" key="12">
    <source>
        <dbReference type="EMBL" id="MCP2167603.1"/>
    </source>
</evidence>
<dbReference type="EMBL" id="JAMTCK010000010">
    <property type="protein sequence ID" value="MCP2167603.1"/>
    <property type="molecule type" value="Genomic_DNA"/>
</dbReference>
<comment type="function">
    <text evidence="9 10">Fluoride-specific ion channel. Important for reducing fluoride concentration in the cell, thus reducing its toxicity.</text>
</comment>
<keyword evidence="13" id="KW-1185">Reference proteome</keyword>
<comment type="caution">
    <text evidence="12">The sequence shown here is derived from an EMBL/GenBank/DDBJ whole genome shotgun (WGS) entry which is preliminary data.</text>
</comment>
<organism evidence="12 13">
    <name type="scientific">Goodfellowiella coeruleoviolacea</name>
    <dbReference type="NCBI Taxonomy" id="334858"/>
    <lineage>
        <taxon>Bacteria</taxon>
        <taxon>Bacillati</taxon>
        <taxon>Actinomycetota</taxon>
        <taxon>Actinomycetes</taxon>
        <taxon>Pseudonocardiales</taxon>
        <taxon>Pseudonocardiaceae</taxon>
        <taxon>Goodfellowiella</taxon>
    </lineage>
</organism>
<dbReference type="AlphaFoldDB" id="A0AAE3KMH3"/>
<keyword evidence="5 10" id="KW-0472">Membrane</keyword>
<reference evidence="12" key="1">
    <citation type="submission" date="2022-06" db="EMBL/GenBank/DDBJ databases">
        <title>Genomic Encyclopedia of Archaeal and Bacterial Type Strains, Phase II (KMG-II): from individual species to whole genera.</title>
        <authorList>
            <person name="Goeker M."/>
        </authorList>
    </citation>
    <scope>NUCLEOTIDE SEQUENCE</scope>
    <source>
        <strain evidence="12">DSM 43935</strain>
    </source>
</reference>
<evidence type="ECO:0000256" key="6">
    <source>
        <dbReference type="ARBA" id="ARBA00023303"/>
    </source>
</evidence>
<dbReference type="PANTHER" id="PTHR28259:SF1">
    <property type="entry name" value="FLUORIDE EXPORT PROTEIN 1-RELATED"/>
    <property type="match status" value="1"/>
</dbReference>
<dbReference type="GO" id="GO:0046872">
    <property type="term" value="F:metal ion binding"/>
    <property type="evidence" value="ECO:0007669"/>
    <property type="project" value="UniProtKB-KW"/>
</dbReference>
<keyword evidence="10" id="KW-0813">Transport</keyword>
<accession>A0AAE3KMH3</accession>
<dbReference type="GO" id="GO:0140114">
    <property type="term" value="P:cellular detoxification of fluoride"/>
    <property type="evidence" value="ECO:0007669"/>
    <property type="project" value="UniProtKB-UniRule"/>
</dbReference>
<keyword evidence="10" id="KW-0915">Sodium</keyword>
<dbReference type="GO" id="GO:0005886">
    <property type="term" value="C:plasma membrane"/>
    <property type="evidence" value="ECO:0007669"/>
    <property type="project" value="UniProtKB-SubCell"/>
</dbReference>
<evidence type="ECO:0000256" key="3">
    <source>
        <dbReference type="ARBA" id="ARBA00022692"/>
    </source>
</evidence>
<feature type="compositionally biased region" description="Pro residues" evidence="11">
    <location>
        <begin position="8"/>
        <end position="19"/>
    </location>
</feature>
<keyword evidence="4 10" id="KW-1133">Transmembrane helix</keyword>